<keyword evidence="1" id="KW-1133">Transmembrane helix</keyword>
<dbReference type="EMBL" id="CP101700">
    <property type="protein sequence ID" value="UUC20544.1"/>
    <property type="molecule type" value="Genomic_DNA"/>
</dbReference>
<feature type="transmembrane region" description="Helical" evidence="1">
    <location>
        <begin position="33"/>
        <end position="51"/>
    </location>
</feature>
<organism evidence="2 3">
    <name type="scientific">Pseudomonas asiatica</name>
    <dbReference type="NCBI Taxonomy" id="2219225"/>
    <lineage>
        <taxon>Bacteria</taxon>
        <taxon>Pseudomonadati</taxon>
        <taxon>Pseudomonadota</taxon>
        <taxon>Gammaproteobacteria</taxon>
        <taxon>Pseudomonadales</taxon>
        <taxon>Pseudomonadaceae</taxon>
        <taxon>Pseudomonas</taxon>
    </lineage>
</organism>
<evidence type="ECO:0000256" key="1">
    <source>
        <dbReference type="SAM" id="Phobius"/>
    </source>
</evidence>
<evidence type="ECO:0008006" key="4">
    <source>
        <dbReference type="Google" id="ProtNLM"/>
    </source>
</evidence>
<evidence type="ECO:0000313" key="2">
    <source>
        <dbReference type="EMBL" id="UUC20544.1"/>
    </source>
</evidence>
<dbReference type="RefSeq" id="WP_256382006.1">
    <property type="nucleotide sequence ID" value="NZ_CP101700.1"/>
</dbReference>
<sequence length="82" mass="9169">MSIYAEIAPEVCKLTPPVAVTNAVLLGVTLNDWVTILTLIYLGMLILTHAFKQLKKYKRVTKSSIRKISGQEARVENHVDSE</sequence>
<accession>A0AAJ5IJT5</accession>
<dbReference type="AlphaFoldDB" id="A0AAJ5IJT5"/>
<proteinExistence type="predicted"/>
<protein>
    <recommendedName>
        <fullName evidence="4">Holin</fullName>
    </recommendedName>
</protein>
<reference evidence="2" key="1">
    <citation type="submission" date="2022-07" db="EMBL/GenBank/DDBJ databases">
        <title>Complete genome of MD9.</title>
        <authorList>
            <person name="Cao G."/>
        </authorList>
    </citation>
    <scope>NUCLEOTIDE SEQUENCE</scope>
    <source>
        <strain evidence="2">MD9</strain>
    </source>
</reference>
<dbReference type="Proteomes" id="UP001058744">
    <property type="component" value="Chromosome"/>
</dbReference>
<gene>
    <name evidence="2" type="ORF">NOV18_08705</name>
</gene>
<name>A0AAJ5IJT5_9PSED</name>
<keyword evidence="1" id="KW-0812">Transmembrane</keyword>
<evidence type="ECO:0000313" key="3">
    <source>
        <dbReference type="Proteomes" id="UP001058744"/>
    </source>
</evidence>
<keyword evidence="1" id="KW-0472">Membrane</keyword>